<dbReference type="PROSITE" id="PS50067">
    <property type="entry name" value="KINESIN_MOTOR_2"/>
    <property type="match status" value="1"/>
</dbReference>
<keyword evidence="4" id="KW-1185">Reference proteome</keyword>
<dbReference type="GO" id="GO:0005524">
    <property type="term" value="F:ATP binding"/>
    <property type="evidence" value="ECO:0007669"/>
    <property type="project" value="UniProtKB-UniRule"/>
</dbReference>
<dbReference type="GO" id="GO:0005875">
    <property type="term" value="C:microtubule associated complex"/>
    <property type="evidence" value="ECO:0007669"/>
    <property type="project" value="TreeGrafter"/>
</dbReference>
<sequence>MEGFYLENTPLYEALVNNFEPRPRPRSGATGTPSMVVSVRIRPFLDQDVTAGFPCASYPRTNQAGVLDIHDLYHHPKGRPVLKSYSYQVDNLFGPETTEQEIYNSHMDDLVSLARNGGCGTIFAYGQTGSGKTYTISRLEQLVVESLVEKGASEERQVFLTIIELAGNQGYDLLSDRKPISLLDNAAGVTQLGAEEHVVQGRDEMMDAIERATSFRRTKPTLKNDASSRSHSICRFRILDTQSGTSGFLYLIDLAGSEAARDVAVHGPERMRETREINVSLSALKDCMRGKAKYDALASTTSESGTDGKQKKPPYLPFRQSALTRVLKHALDPSVDGSKTRTMVIACVNPGLADVPMTRNTLSYAEMLCGTTPSPVVTTVASSRVISSVNASKRR</sequence>
<keyword evidence="1" id="KW-0547">Nucleotide-binding</keyword>
<name>A0A507AR56_9PEZI</name>
<dbReference type="GO" id="GO:0003777">
    <property type="term" value="F:microtubule motor activity"/>
    <property type="evidence" value="ECO:0007669"/>
    <property type="project" value="InterPro"/>
</dbReference>
<dbReference type="SMART" id="SM00129">
    <property type="entry name" value="KISc"/>
    <property type="match status" value="1"/>
</dbReference>
<reference evidence="3 4" key="1">
    <citation type="submission" date="2019-06" db="EMBL/GenBank/DDBJ databases">
        <title>Draft genome sequence of the filamentous fungus Phialemoniopsis curvata isolated from diesel fuel.</title>
        <authorList>
            <person name="Varaljay V.A."/>
            <person name="Lyon W.J."/>
            <person name="Crouch A.L."/>
            <person name="Drake C.E."/>
            <person name="Hollomon J.M."/>
            <person name="Nadeau L.J."/>
            <person name="Nunn H.S."/>
            <person name="Stevenson B.S."/>
            <person name="Bojanowski C.L."/>
            <person name="Crookes-Goodson W.J."/>
        </authorList>
    </citation>
    <scope>NUCLEOTIDE SEQUENCE [LARGE SCALE GENOMIC DNA]</scope>
    <source>
        <strain evidence="3 4">D216</strain>
    </source>
</reference>
<accession>A0A507AR56</accession>
<dbReference type="EMBL" id="SKBQ01000035">
    <property type="protein sequence ID" value="TPX13315.1"/>
    <property type="molecule type" value="Genomic_DNA"/>
</dbReference>
<dbReference type="GO" id="GO:0007018">
    <property type="term" value="P:microtubule-based movement"/>
    <property type="evidence" value="ECO:0007669"/>
    <property type="project" value="InterPro"/>
</dbReference>
<gene>
    <name evidence="3" type="ORF">E0L32_006288</name>
</gene>
<feature type="domain" description="Kinesin motor" evidence="2">
    <location>
        <begin position="34"/>
        <end position="371"/>
    </location>
</feature>
<evidence type="ECO:0000256" key="1">
    <source>
        <dbReference type="PROSITE-ProRule" id="PRU00283"/>
    </source>
</evidence>
<dbReference type="GO" id="GO:0008017">
    <property type="term" value="F:microtubule binding"/>
    <property type="evidence" value="ECO:0007669"/>
    <property type="project" value="InterPro"/>
</dbReference>
<keyword evidence="1" id="KW-0067">ATP-binding</keyword>
<comment type="similarity">
    <text evidence="1">Belongs to the TRAFAC class myosin-kinesin ATPase superfamily. Kinesin family.</text>
</comment>
<evidence type="ECO:0000313" key="4">
    <source>
        <dbReference type="Proteomes" id="UP000319257"/>
    </source>
</evidence>
<dbReference type="PANTHER" id="PTHR47969">
    <property type="entry name" value="CHROMOSOME-ASSOCIATED KINESIN KIF4A-RELATED"/>
    <property type="match status" value="1"/>
</dbReference>
<evidence type="ECO:0000313" key="3">
    <source>
        <dbReference type="EMBL" id="TPX13315.1"/>
    </source>
</evidence>
<dbReference type="InterPro" id="IPR027417">
    <property type="entry name" value="P-loop_NTPase"/>
</dbReference>
<dbReference type="InterPro" id="IPR027640">
    <property type="entry name" value="Kinesin-like_fam"/>
</dbReference>
<organism evidence="3 4">
    <name type="scientific">Thyridium curvatum</name>
    <dbReference type="NCBI Taxonomy" id="1093900"/>
    <lineage>
        <taxon>Eukaryota</taxon>
        <taxon>Fungi</taxon>
        <taxon>Dikarya</taxon>
        <taxon>Ascomycota</taxon>
        <taxon>Pezizomycotina</taxon>
        <taxon>Sordariomycetes</taxon>
        <taxon>Sordariomycetidae</taxon>
        <taxon>Thyridiales</taxon>
        <taxon>Thyridiaceae</taxon>
        <taxon>Thyridium</taxon>
    </lineage>
</organism>
<dbReference type="Proteomes" id="UP000319257">
    <property type="component" value="Unassembled WGS sequence"/>
</dbReference>
<dbReference type="InterPro" id="IPR036961">
    <property type="entry name" value="Kinesin_motor_dom_sf"/>
</dbReference>
<dbReference type="PRINTS" id="PR00380">
    <property type="entry name" value="KINESINHEAVY"/>
</dbReference>
<comment type="caution">
    <text evidence="3">The sequence shown here is derived from an EMBL/GenBank/DDBJ whole genome shotgun (WGS) entry which is preliminary data.</text>
</comment>
<dbReference type="InParanoid" id="A0A507AR56"/>
<dbReference type="Gene3D" id="3.40.850.10">
    <property type="entry name" value="Kinesin motor domain"/>
    <property type="match status" value="1"/>
</dbReference>
<dbReference type="GeneID" id="41973735"/>
<feature type="binding site" evidence="1">
    <location>
        <begin position="126"/>
        <end position="133"/>
    </location>
    <ligand>
        <name>ATP</name>
        <dbReference type="ChEBI" id="CHEBI:30616"/>
    </ligand>
</feature>
<evidence type="ECO:0000259" key="2">
    <source>
        <dbReference type="PROSITE" id="PS50067"/>
    </source>
</evidence>
<dbReference type="OrthoDB" id="3176171at2759"/>
<keyword evidence="1" id="KW-0505">Motor protein</keyword>
<dbReference type="InterPro" id="IPR001752">
    <property type="entry name" value="Kinesin_motor_dom"/>
</dbReference>
<dbReference type="RefSeq" id="XP_030995026.1">
    <property type="nucleotide sequence ID" value="XM_031140905.1"/>
</dbReference>
<dbReference type="STRING" id="1093900.A0A507AR56"/>
<dbReference type="GO" id="GO:0007052">
    <property type="term" value="P:mitotic spindle organization"/>
    <property type="evidence" value="ECO:0007669"/>
    <property type="project" value="TreeGrafter"/>
</dbReference>
<dbReference type="PANTHER" id="PTHR47969:SF9">
    <property type="entry name" value="KINESIN-LIKE PROTEIN"/>
    <property type="match status" value="1"/>
</dbReference>
<dbReference type="GO" id="GO:0051231">
    <property type="term" value="P:spindle elongation"/>
    <property type="evidence" value="ECO:0007669"/>
    <property type="project" value="TreeGrafter"/>
</dbReference>
<proteinExistence type="inferred from homology"/>
<dbReference type="SUPFAM" id="SSF52540">
    <property type="entry name" value="P-loop containing nucleoside triphosphate hydrolases"/>
    <property type="match status" value="1"/>
</dbReference>
<protein>
    <recommendedName>
        <fullName evidence="2">Kinesin motor domain-containing protein</fullName>
    </recommendedName>
</protein>
<dbReference type="AlphaFoldDB" id="A0A507AR56"/>
<dbReference type="Pfam" id="PF00225">
    <property type="entry name" value="Kinesin"/>
    <property type="match status" value="1"/>
</dbReference>